<dbReference type="CDD" id="cd05121">
    <property type="entry name" value="ABC1_ADCK3-like"/>
    <property type="match status" value="1"/>
</dbReference>
<dbReference type="PANTHER" id="PTHR10566:SF113">
    <property type="entry name" value="PROTEIN ACTIVITY OF BC1 COMPLEX KINASE 7, CHLOROPLASTIC"/>
    <property type="match status" value="1"/>
</dbReference>
<dbReference type="InterPro" id="IPR004147">
    <property type="entry name" value="ABC1_dom"/>
</dbReference>
<dbReference type="Proteomes" id="UP001602322">
    <property type="component" value="Unassembled WGS sequence"/>
</dbReference>
<keyword evidence="5" id="KW-0418">Kinase</keyword>
<evidence type="ECO:0000259" key="4">
    <source>
        <dbReference type="PROSITE" id="PS50011"/>
    </source>
</evidence>
<keyword evidence="3" id="KW-0812">Transmembrane</keyword>
<feature type="transmembrane region" description="Helical" evidence="3">
    <location>
        <begin position="68"/>
        <end position="88"/>
    </location>
</feature>
<reference evidence="5 6" key="1">
    <citation type="submission" date="2024-10" db="EMBL/GenBank/DDBJ databases">
        <title>The Natural Products Discovery Center: Release of the First 8490 Sequenced Strains for Exploring Actinobacteria Biosynthetic Diversity.</title>
        <authorList>
            <person name="Kalkreuter E."/>
            <person name="Kautsar S.A."/>
            <person name="Yang D."/>
            <person name="Bader C.D."/>
            <person name="Teijaro C.N."/>
            <person name="Fluegel L."/>
            <person name="Davis C.M."/>
            <person name="Simpson J.R."/>
            <person name="Lauterbach L."/>
            <person name="Steele A.D."/>
            <person name="Gui C."/>
            <person name="Meng S."/>
            <person name="Li G."/>
            <person name="Viehrig K."/>
            <person name="Ye F."/>
            <person name="Su P."/>
            <person name="Kiefer A.F."/>
            <person name="Nichols A."/>
            <person name="Cepeda A.J."/>
            <person name="Yan W."/>
            <person name="Fan B."/>
            <person name="Jiang Y."/>
            <person name="Adhikari A."/>
            <person name="Zheng C.-J."/>
            <person name="Schuster L."/>
            <person name="Cowan T.M."/>
            <person name="Smanski M.J."/>
            <person name="Chevrette M.G."/>
            <person name="De Carvalho L.P.S."/>
            <person name="Shen B."/>
        </authorList>
    </citation>
    <scope>NUCLEOTIDE SEQUENCE [LARGE SCALE GENOMIC DNA]</scope>
    <source>
        <strain evidence="5 6">NPDC012540</strain>
    </source>
</reference>
<evidence type="ECO:0000313" key="5">
    <source>
        <dbReference type="EMBL" id="MFF5900277.1"/>
    </source>
</evidence>
<feature type="region of interest" description="Disordered" evidence="2">
    <location>
        <begin position="130"/>
        <end position="149"/>
    </location>
</feature>
<keyword evidence="5" id="KW-0808">Transferase</keyword>
<evidence type="ECO:0000256" key="1">
    <source>
        <dbReference type="ARBA" id="ARBA00009670"/>
    </source>
</evidence>
<organism evidence="5 6">
    <name type="scientific">Streptomyces argenteolus</name>
    <dbReference type="NCBI Taxonomy" id="67274"/>
    <lineage>
        <taxon>Bacteria</taxon>
        <taxon>Bacillati</taxon>
        <taxon>Actinomycetota</taxon>
        <taxon>Actinomycetes</taxon>
        <taxon>Kitasatosporales</taxon>
        <taxon>Streptomycetaceae</taxon>
        <taxon>Streptomyces</taxon>
    </lineage>
</organism>
<comment type="similarity">
    <text evidence="1">Belongs to the protein kinase superfamily. ADCK protein kinase family.</text>
</comment>
<accession>A0ABW6XEU9</accession>
<keyword evidence="3" id="KW-1133">Transmembrane helix</keyword>
<evidence type="ECO:0000313" key="6">
    <source>
        <dbReference type="Proteomes" id="UP001602322"/>
    </source>
</evidence>
<dbReference type="SUPFAM" id="SSF56112">
    <property type="entry name" value="Protein kinase-like (PK-like)"/>
    <property type="match status" value="1"/>
</dbReference>
<dbReference type="PANTHER" id="PTHR10566">
    <property type="entry name" value="CHAPERONE-ACTIVITY OF BC1 COMPLEX CABC1 -RELATED"/>
    <property type="match status" value="1"/>
</dbReference>
<dbReference type="InterPro" id="IPR011009">
    <property type="entry name" value="Kinase-like_dom_sf"/>
</dbReference>
<sequence>MQHTAFLILIPVLFMGTLVGLSMGARRLLGIRIGTIRAALGGTVGVLATMQIIAAMGPSSHRPAMTSVQVGCGILVTMLFLAVSEVVLPSGRFTEIVRLPGVLRRRVVRTRRYAELSAIAVRNGLSPSLRGLSRAGSPKGTSAGRRHSAQQVRRALEEAGSTFVKLGQMLSTRYDLLPAEYVEEFSALHHQAAAEPWERVRELLAEELGCEPEAVFAEFDPRPLAAGSMAQVHLARLKDGQEVAVKIQRPGAAQVVERDLDILFRISHKLEEHSNWASSMGLGELMNGFAVSLHEELDFRTEARNMAAIVAGAAESKAVCTIRTPRVYEQYSSRRVLTLERLHGVPLSSARETIAERGLDGAKLAGQLFDCILEQITLGGVFHADPHPGNVLLLSSGELGLLDFGSVGRLDRRMRAALQELLLALHRNDPAALSDALLEIVERPEQIDERQLERSLGRFMARYLGPGSTPHRDMFSELFVLVARHGLTVPPEVAATFRALATVEGTVERLVADFDLVAQARTFAAARVQEQLSYERVKDSLIEEAISLTSVLRRLPRRVDRVSSALEGGRLGIRIRLLADERDRRFVRGLVHDVLLTFLGGVIALVGSVLLSVGGEPTIIGSVSLGQLIGYNLLVVSFILVLRVVFSISRGRG</sequence>
<keyword evidence="6" id="KW-1185">Reference proteome</keyword>
<dbReference type="Pfam" id="PF03109">
    <property type="entry name" value="ABC1"/>
    <property type="match status" value="1"/>
</dbReference>
<dbReference type="GO" id="GO:0016301">
    <property type="term" value="F:kinase activity"/>
    <property type="evidence" value="ECO:0007669"/>
    <property type="project" value="UniProtKB-KW"/>
</dbReference>
<feature type="transmembrane region" description="Helical" evidence="3">
    <location>
        <begin position="625"/>
        <end position="646"/>
    </location>
</feature>
<dbReference type="EMBL" id="JBIBEG010000012">
    <property type="protein sequence ID" value="MFF5900277.1"/>
    <property type="molecule type" value="Genomic_DNA"/>
</dbReference>
<feature type="transmembrane region" description="Helical" evidence="3">
    <location>
        <begin position="36"/>
        <end position="56"/>
    </location>
</feature>
<feature type="domain" description="Protein kinase" evidence="4">
    <location>
        <begin position="218"/>
        <end position="566"/>
    </location>
</feature>
<feature type="transmembrane region" description="Helical" evidence="3">
    <location>
        <begin position="594"/>
        <end position="613"/>
    </location>
</feature>
<gene>
    <name evidence="5" type="ORF">ACFY8O_30775</name>
</gene>
<dbReference type="PROSITE" id="PS50011">
    <property type="entry name" value="PROTEIN_KINASE_DOM"/>
    <property type="match status" value="1"/>
</dbReference>
<evidence type="ECO:0000256" key="2">
    <source>
        <dbReference type="SAM" id="MobiDB-lite"/>
    </source>
</evidence>
<name>A0ABW6XEU9_9ACTN</name>
<keyword evidence="3" id="KW-0472">Membrane</keyword>
<dbReference type="RefSeq" id="WP_387908197.1">
    <property type="nucleotide sequence ID" value="NZ_JBIBEG010000012.1"/>
</dbReference>
<dbReference type="InterPro" id="IPR050154">
    <property type="entry name" value="UbiB_kinase"/>
</dbReference>
<protein>
    <submittedName>
        <fullName evidence="5">ABC1 kinase family protein</fullName>
    </submittedName>
</protein>
<dbReference type="InterPro" id="IPR000719">
    <property type="entry name" value="Prot_kinase_dom"/>
</dbReference>
<evidence type="ECO:0000256" key="3">
    <source>
        <dbReference type="SAM" id="Phobius"/>
    </source>
</evidence>
<feature type="transmembrane region" description="Helical" evidence="3">
    <location>
        <begin position="6"/>
        <end position="24"/>
    </location>
</feature>
<comment type="caution">
    <text evidence="5">The sequence shown here is derived from an EMBL/GenBank/DDBJ whole genome shotgun (WGS) entry which is preliminary data.</text>
</comment>
<proteinExistence type="inferred from homology"/>